<dbReference type="EMBL" id="JAVDQD010000002">
    <property type="protein sequence ID" value="MDR6238619.1"/>
    <property type="molecule type" value="Genomic_DNA"/>
</dbReference>
<comment type="similarity">
    <text evidence="1 2">Belongs to the CutC family.</text>
</comment>
<name>A0AAE3XMF5_9BACT</name>
<comment type="subcellular location">
    <subcellularLocation>
        <location evidence="2">Cytoplasm</location>
    </subcellularLocation>
</comment>
<dbReference type="SUPFAM" id="SSF110395">
    <property type="entry name" value="CutC-like"/>
    <property type="match status" value="1"/>
</dbReference>
<comment type="caution">
    <text evidence="3">The sequence shown here is derived from an EMBL/GenBank/DDBJ whole genome shotgun (WGS) entry which is preliminary data.</text>
</comment>
<reference evidence="3" key="1">
    <citation type="submission" date="2023-07" db="EMBL/GenBank/DDBJ databases">
        <title>Genomic Encyclopedia of Type Strains, Phase IV (KMG-IV): sequencing the most valuable type-strain genomes for metagenomic binning, comparative biology and taxonomic classification.</title>
        <authorList>
            <person name="Goeker M."/>
        </authorList>
    </citation>
    <scope>NUCLEOTIDE SEQUENCE</scope>
    <source>
        <strain evidence="3">DSM 26174</strain>
    </source>
</reference>
<dbReference type="AlphaFoldDB" id="A0AAE3XMF5"/>
<proteinExistence type="inferred from homology"/>
<dbReference type="PANTHER" id="PTHR12598:SF0">
    <property type="entry name" value="COPPER HOMEOSTASIS PROTEIN CUTC HOMOLOG"/>
    <property type="match status" value="1"/>
</dbReference>
<keyword evidence="4" id="KW-1185">Reference proteome</keyword>
<evidence type="ECO:0000313" key="3">
    <source>
        <dbReference type="EMBL" id="MDR6238619.1"/>
    </source>
</evidence>
<dbReference type="Pfam" id="PF03932">
    <property type="entry name" value="CutC"/>
    <property type="match status" value="1"/>
</dbReference>
<comment type="caution">
    <text evidence="2">Once thought to be involved in copper homeostasis, experiments in E.coli have shown this is not the case.</text>
</comment>
<dbReference type="Gene3D" id="3.20.20.380">
    <property type="entry name" value="Copper homeostasis (CutC) domain"/>
    <property type="match status" value="1"/>
</dbReference>
<dbReference type="InterPro" id="IPR036822">
    <property type="entry name" value="CutC-like_dom_sf"/>
</dbReference>
<dbReference type="GO" id="GO:0005507">
    <property type="term" value="F:copper ion binding"/>
    <property type="evidence" value="ECO:0007669"/>
    <property type="project" value="TreeGrafter"/>
</dbReference>
<sequence>MSKKYNLEICIDSVESAINAQNGGAQRVELCANLPLGGTTPTLGLMEVVRKHLEIDVYPIIRPRGGDFLFDAYEVEQMAIDIKHFKERDADGVVIGLLTENAEIDIDGSSKLIEAADGMDITFHRAFDKVIDPFKALDTLKSLGIKRVLSSGLEPTALEGIEMLNKIAEYAKEDISIMPGSGVNASNVHLLAELPFVKELHFSAKNTRKNNMLIQNERVSYSCAGVDENYISYSDEQKVKEVRNILNRLESEAK</sequence>
<dbReference type="HAMAP" id="MF_00795">
    <property type="entry name" value="CutC"/>
    <property type="match status" value="1"/>
</dbReference>
<evidence type="ECO:0000313" key="4">
    <source>
        <dbReference type="Proteomes" id="UP001185092"/>
    </source>
</evidence>
<keyword evidence="2" id="KW-0963">Cytoplasm</keyword>
<gene>
    <name evidence="2" type="primary">cutC</name>
    <name evidence="3" type="ORF">HNQ88_001656</name>
</gene>
<dbReference type="FunFam" id="3.20.20.380:FF:000001">
    <property type="entry name" value="Copper homeostasis protein CutC"/>
    <property type="match status" value="1"/>
</dbReference>
<organism evidence="3 4">
    <name type="scientific">Aureibacter tunicatorum</name>
    <dbReference type="NCBI Taxonomy" id="866807"/>
    <lineage>
        <taxon>Bacteria</taxon>
        <taxon>Pseudomonadati</taxon>
        <taxon>Bacteroidota</taxon>
        <taxon>Cytophagia</taxon>
        <taxon>Cytophagales</taxon>
        <taxon>Persicobacteraceae</taxon>
        <taxon>Aureibacter</taxon>
    </lineage>
</organism>
<dbReference type="PANTHER" id="PTHR12598">
    <property type="entry name" value="COPPER HOMEOSTASIS PROTEIN CUTC"/>
    <property type="match status" value="1"/>
</dbReference>
<dbReference type="GO" id="GO:0005737">
    <property type="term" value="C:cytoplasm"/>
    <property type="evidence" value="ECO:0007669"/>
    <property type="project" value="UniProtKB-SubCell"/>
</dbReference>
<accession>A0AAE3XMF5</accession>
<evidence type="ECO:0000256" key="1">
    <source>
        <dbReference type="ARBA" id="ARBA00007768"/>
    </source>
</evidence>
<dbReference type="InterPro" id="IPR005627">
    <property type="entry name" value="CutC-like"/>
</dbReference>
<dbReference type="RefSeq" id="WP_309938125.1">
    <property type="nucleotide sequence ID" value="NZ_AP025305.1"/>
</dbReference>
<dbReference type="Proteomes" id="UP001185092">
    <property type="component" value="Unassembled WGS sequence"/>
</dbReference>
<evidence type="ECO:0000256" key="2">
    <source>
        <dbReference type="HAMAP-Rule" id="MF_00795"/>
    </source>
</evidence>
<protein>
    <recommendedName>
        <fullName evidence="2">PF03932 family protein CutC</fullName>
    </recommendedName>
</protein>